<evidence type="ECO:0000256" key="1">
    <source>
        <dbReference type="SAM" id="MobiDB-lite"/>
    </source>
</evidence>
<sequence length="444" mass="45142">MTTEPFPAPTGPPAAPTGPSPALAEPSAASPGPLSVRQGPSPVTAELRDLAIFRADLHAHPELSWQEARTADRLAGRLAAAGYEVTTGMGGHGVVGRLCRGDGVTVMLRAELDALPVKEETGLSYASTATATTLDGRTVPVSHACGHDLHLACLVGAARRLAACDDWRGTVLVIGQPAEETLEGAAAMLADGLYERFGVPDVALAQHVSPFPAGLIAYPEPPTAAGAELRVVVTGDGGHVGDIGRAGHVDRAVGRNPVAAVAALVHRLDQTAFDQAIVTVGTLHAGERANVIPTLAEAGITVRAATEEAVTRAVARVARLAEETAGAGVIVVSRVPPGVNDPAATALVRRAHEAALGAVVTAPGGSACEDFPLYGVPSVYWYVGAAPPAGLVGRPHTGTFRPDPVPTLRAGVTAMQTAALAVLANASQFAPPSRYHGPGAVAEH</sequence>
<dbReference type="InterPro" id="IPR002933">
    <property type="entry name" value="Peptidase_M20"/>
</dbReference>
<dbReference type="Gene3D" id="3.40.630.10">
    <property type="entry name" value="Zn peptidases"/>
    <property type="match status" value="1"/>
</dbReference>
<dbReference type="PANTHER" id="PTHR11014:SF63">
    <property type="entry name" value="METALLOPEPTIDASE, PUTATIVE (AFU_ORTHOLOGUE AFUA_6G09600)-RELATED"/>
    <property type="match status" value="1"/>
</dbReference>
<protein>
    <submittedName>
        <fullName evidence="3">Peptidase</fullName>
    </submittedName>
</protein>
<dbReference type="Pfam" id="PF07687">
    <property type="entry name" value="M20_dimer"/>
    <property type="match status" value="1"/>
</dbReference>
<evidence type="ECO:0000259" key="2">
    <source>
        <dbReference type="Pfam" id="PF07687"/>
    </source>
</evidence>
<dbReference type="InterPro" id="IPR017439">
    <property type="entry name" value="Amidohydrolase"/>
</dbReference>
<dbReference type="PANTHER" id="PTHR11014">
    <property type="entry name" value="PEPTIDASE M20 FAMILY MEMBER"/>
    <property type="match status" value="1"/>
</dbReference>
<feature type="compositionally biased region" description="Low complexity" evidence="1">
    <location>
        <begin position="20"/>
        <end position="35"/>
    </location>
</feature>
<feature type="domain" description="Peptidase M20 dimerisation" evidence="2">
    <location>
        <begin position="237"/>
        <end position="326"/>
    </location>
</feature>
<name>C6G237_9ACTN</name>
<feature type="region of interest" description="Disordered" evidence="1">
    <location>
        <begin position="1"/>
        <end position="41"/>
    </location>
</feature>
<accession>C6G237</accession>
<dbReference type="SUPFAM" id="SSF53187">
    <property type="entry name" value="Zn-dependent exopeptidases"/>
    <property type="match status" value="1"/>
</dbReference>
<dbReference type="Pfam" id="PF01546">
    <property type="entry name" value="Peptidase_M20"/>
    <property type="match status" value="1"/>
</dbReference>
<dbReference type="InterPro" id="IPR011650">
    <property type="entry name" value="Peptidase_M20_dimer"/>
</dbReference>
<organism evidence="3">
    <name type="scientific">Nonomuraea sp. Bp3714-39</name>
    <dbReference type="NCBI Taxonomy" id="653921"/>
    <lineage>
        <taxon>Bacteria</taxon>
        <taxon>Bacillati</taxon>
        <taxon>Actinomycetota</taxon>
        <taxon>Actinomycetes</taxon>
        <taxon>Streptosporangiales</taxon>
        <taxon>Streptosporangiaceae</taxon>
        <taxon>Nonomuraea</taxon>
    </lineage>
</organism>
<evidence type="ECO:0000313" key="3">
    <source>
        <dbReference type="EMBL" id="ACS83788.1"/>
    </source>
</evidence>
<feature type="compositionally biased region" description="Pro residues" evidence="1">
    <location>
        <begin position="1"/>
        <end position="19"/>
    </location>
</feature>
<reference evidence="3" key="1">
    <citation type="journal article" date="2009" name="J. Am. Chem. Soc.">
        <title>Ribosomally synthesized thiopeptide antibiotics targeting elongation factor Tu.</title>
        <authorList>
            <person name="Morris R.P."/>
            <person name="Leeds J.A."/>
            <person name="Naegeli H.U."/>
            <person name="Oberer L."/>
            <person name="Memmert K."/>
            <person name="Weber E."/>
            <person name="LaMarche M.J."/>
            <person name="Parker C.N."/>
            <person name="Burrer N."/>
            <person name="Esterow S."/>
            <person name="Hein A.E."/>
            <person name="Schmitt E.K."/>
            <person name="Krastel P."/>
        </authorList>
    </citation>
    <scope>NUCLEOTIDE SEQUENCE</scope>
    <source>
        <strain evidence="3">Bp3714-39</strain>
    </source>
</reference>
<proteinExistence type="predicted"/>
<gene>
    <name evidence="3" type="primary">tpdH</name>
</gene>
<dbReference type="NCBIfam" id="TIGR01891">
    <property type="entry name" value="amidohydrolases"/>
    <property type="match status" value="1"/>
</dbReference>
<dbReference type="SUPFAM" id="SSF55031">
    <property type="entry name" value="Bacterial exopeptidase dimerisation domain"/>
    <property type="match status" value="1"/>
</dbReference>
<dbReference type="InterPro" id="IPR036264">
    <property type="entry name" value="Bact_exopeptidase_dim_dom"/>
</dbReference>
<dbReference type="AlphaFoldDB" id="C6G237"/>
<dbReference type="Gene3D" id="3.30.70.360">
    <property type="match status" value="1"/>
</dbReference>
<dbReference type="GO" id="GO:0016787">
    <property type="term" value="F:hydrolase activity"/>
    <property type="evidence" value="ECO:0007669"/>
    <property type="project" value="InterPro"/>
</dbReference>
<dbReference type="EMBL" id="FJ461360">
    <property type="protein sequence ID" value="ACS83788.1"/>
    <property type="molecule type" value="Genomic_DNA"/>
</dbReference>